<feature type="transmembrane region" description="Helical" evidence="6">
    <location>
        <begin position="452"/>
        <end position="472"/>
    </location>
</feature>
<feature type="transmembrane region" description="Helical" evidence="6">
    <location>
        <begin position="171"/>
        <end position="192"/>
    </location>
</feature>
<feature type="transmembrane region" description="Helical" evidence="6">
    <location>
        <begin position="93"/>
        <end position="118"/>
    </location>
</feature>
<dbReference type="InterPro" id="IPR045225">
    <property type="entry name" value="Uracil/uridine/allantoin_perm"/>
</dbReference>
<feature type="transmembrane region" description="Helical" evidence="6">
    <location>
        <begin position="338"/>
        <end position="358"/>
    </location>
</feature>
<comment type="similarity">
    <text evidence="2">Belongs to the purine-cytosine permease (2.A.39) family.</text>
</comment>
<dbReference type="EMBL" id="JACYCD010000047">
    <property type="protein sequence ID" value="KAF8710827.1"/>
    <property type="molecule type" value="Genomic_DNA"/>
</dbReference>
<dbReference type="AlphaFoldDB" id="A0A8H7LZL4"/>
<feature type="transmembrane region" description="Helical" evidence="6">
    <location>
        <begin position="415"/>
        <end position="432"/>
    </location>
</feature>
<feature type="non-terminal residue" evidence="7">
    <location>
        <position position="558"/>
    </location>
</feature>
<reference evidence="7" key="1">
    <citation type="submission" date="2020-09" db="EMBL/GenBank/DDBJ databases">
        <title>Comparative genome analyses of four rice-infecting Rhizoctonia solani isolates reveal extensive enrichment of homogalacturonan modification genes.</title>
        <authorList>
            <person name="Lee D.-Y."/>
            <person name="Jeon J."/>
            <person name="Kim K.-T."/>
            <person name="Cheong K."/>
            <person name="Song H."/>
            <person name="Choi G."/>
            <person name="Ko J."/>
            <person name="Opiyo S.O."/>
            <person name="Zuo S."/>
            <person name="Madhav S."/>
            <person name="Lee Y.-H."/>
            <person name="Wang G.-L."/>
        </authorList>
    </citation>
    <scope>NUCLEOTIDE SEQUENCE</scope>
    <source>
        <strain evidence="7">AG1-IA WGL</strain>
    </source>
</reference>
<dbReference type="OrthoDB" id="2018619at2759"/>
<keyword evidence="4 6" id="KW-1133">Transmembrane helix</keyword>
<evidence type="ECO:0000256" key="2">
    <source>
        <dbReference type="ARBA" id="ARBA00008974"/>
    </source>
</evidence>
<keyword evidence="5 6" id="KW-0472">Membrane</keyword>
<name>A0A8H7LZL4_9AGAM</name>
<feature type="transmembrane region" description="Helical" evidence="6">
    <location>
        <begin position="279"/>
        <end position="301"/>
    </location>
</feature>
<evidence type="ECO:0000313" key="7">
    <source>
        <dbReference type="EMBL" id="KAF8710827.1"/>
    </source>
</evidence>
<dbReference type="GO" id="GO:0015205">
    <property type="term" value="F:nucleobase transmembrane transporter activity"/>
    <property type="evidence" value="ECO:0007669"/>
    <property type="project" value="TreeGrafter"/>
</dbReference>
<proteinExistence type="inferred from homology"/>
<dbReference type="PANTHER" id="PTHR30618">
    <property type="entry name" value="NCS1 FAMILY PURINE/PYRIMIDINE TRANSPORTER"/>
    <property type="match status" value="1"/>
</dbReference>
<comment type="subcellular location">
    <subcellularLocation>
        <location evidence="1">Membrane</location>
        <topology evidence="1">Multi-pass membrane protein</topology>
    </subcellularLocation>
</comment>
<feature type="transmembrane region" description="Helical" evidence="6">
    <location>
        <begin position="130"/>
        <end position="151"/>
    </location>
</feature>
<evidence type="ECO:0000256" key="4">
    <source>
        <dbReference type="ARBA" id="ARBA00022989"/>
    </source>
</evidence>
<feature type="transmembrane region" description="Helical" evidence="6">
    <location>
        <begin position="240"/>
        <end position="258"/>
    </location>
</feature>
<dbReference type="FunFam" id="1.10.4160.10:FF:000001">
    <property type="entry name" value="Uracil permease, putative"/>
    <property type="match status" value="1"/>
</dbReference>
<keyword evidence="3 6" id="KW-0812">Transmembrane</keyword>
<dbReference type="InterPro" id="IPR001248">
    <property type="entry name" value="Pur-cyt_permease"/>
</dbReference>
<evidence type="ECO:0000256" key="1">
    <source>
        <dbReference type="ARBA" id="ARBA00004141"/>
    </source>
</evidence>
<accession>A0A8H7LZL4</accession>
<sequence length="558" mass="61551">MALSEPSFDYDPFHAYDHDREAKETSFASLLGVAARAIKLRSHSPADMDPVPMHQRSWTMWDYTSYWLSDGFNVATWNMASSMLAVGLSWKQALPAIAIGHFIIALAVTANGTIGARLHIPFPVLNRSSFGYWLSYFSVISRCVLAMFWFGVQCVTGGQCVYQCLPESANITTVDMMCYFLYWLIQLPFLLVSPHKIRYLFIAKAVLAPVTGLSMMIWAFVRTGGGPIFEQKATISGSALSWAMLSAMNSAIGNYATLSVNIPDFTRYARSPRDQYIQVLIIPVIFTFFAFMGIAGGSLFLCLKLYPTSYPVTSAGNVIYGEILWNPLTLIDHWDNRAAAFFASFVFCLATIGTNVSANSISAANDFTALLPKAGRLWLNIKRGQILCALIGGWVVCPWEILGSAIGFLNFMGGYTVFLGPICSIMIVDYWLVHKGNIDIPALYDPKGRYRYVGGVNWRALLALCVSVPPNLPGLIHSINPKIDVGLGGQHLFSIAWLLGFSLAGVTYFITSTLFPPRETMVDELITGDDQTSQSNDLENVTDEKHSDVKVKVTTHAA</sequence>
<evidence type="ECO:0000256" key="6">
    <source>
        <dbReference type="SAM" id="Phobius"/>
    </source>
</evidence>
<gene>
    <name evidence="7" type="ORF">RHS03_02275</name>
</gene>
<evidence type="ECO:0000313" key="8">
    <source>
        <dbReference type="Proteomes" id="UP000602905"/>
    </source>
</evidence>
<feature type="transmembrane region" description="Helical" evidence="6">
    <location>
        <begin position="386"/>
        <end position="409"/>
    </location>
</feature>
<dbReference type="CDD" id="cd11482">
    <property type="entry name" value="SLC-NCS1sbd_NRT1-like"/>
    <property type="match status" value="1"/>
</dbReference>
<dbReference type="Pfam" id="PF02133">
    <property type="entry name" value="Transp_cyt_pur"/>
    <property type="match status" value="1"/>
</dbReference>
<feature type="transmembrane region" description="Helical" evidence="6">
    <location>
        <begin position="199"/>
        <end position="220"/>
    </location>
</feature>
<comment type="caution">
    <text evidence="7">The sequence shown here is derived from an EMBL/GenBank/DDBJ whole genome shotgun (WGS) entry which is preliminary data.</text>
</comment>
<dbReference type="GO" id="GO:0005886">
    <property type="term" value="C:plasma membrane"/>
    <property type="evidence" value="ECO:0007669"/>
    <property type="project" value="TreeGrafter"/>
</dbReference>
<dbReference type="Gene3D" id="1.10.4160.10">
    <property type="entry name" value="Hydantoin permease"/>
    <property type="match status" value="1"/>
</dbReference>
<dbReference type="Proteomes" id="UP000602905">
    <property type="component" value="Unassembled WGS sequence"/>
</dbReference>
<evidence type="ECO:0000256" key="5">
    <source>
        <dbReference type="ARBA" id="ARBA00023136"/>
    </source>
</evidence>
<feature type="transmembrane region" description="Helical" evidence="6">
    <location>
        <begin position="492"/>
        <end position="511"/>
    </location>
</feature>
<protein>
    <submittedName>
        <fullName evidence="7">Cytosine-purine permease</fullName>
    </submittedName>
</protein>
<dbReference type="PANTHER" id="PTHR30618:SF0">
    <property type="entry name" value="PURINE-URACIL PERMEASE NCS1"/>
    <property type="match status" value="1"/>
</dbReference>
<evidence type="ECO:0000256" key="3">
    <source>
        <dbReference type="ARBA" id="ARBA00022692"/>
    </source>
</evidence>
<organism evidence="7 8">
    <name type="scientific">Rhizoctonia solani</name>
    <dbReference type="NCBI Taxonomy" id="456999"/>
    <lineage>
        <taxon>Eukaryota</taxon>
        <taxon>Fungi</taxon>
        <taxon>Dikarya</taxon>
        <taxon>Basidiomycota</taxon>
        <taxon>Agaricomycotina</taxon>
        <taxon>Agaricomycetes</taxon>
        <taxon>Cantharellales</taxon>
        <taxon>Ceratobasidiaceae</taxon>
        <taxon>Rhizoctonia</taxon>
    </lineage>
</organism>